<proteinExistence type="predicted"/>
<sequence>MNKAKYEEIEEIEEEIFNFELPLETRVNILKKIGTVSTIHRLISILNISNSSIVKKTLFHICQFETTIQEIWRLEIAYALIDHEKFSGVKEEFEIGYKALDIVSFNIRNSTNVSTNCKIEAFMRLNSGMPSLKRVYLYIFDFLTNIDVSPAYKYKIIKQFSNNDDGETEEYRVSEKMIEYCLSTFIHTKINYNDPEQELEFIKFKILACQLCMAHRASFKSALIAEHELINVVKNIVYPTNIRADAADMLLSHSQFEENKSIAKETLDALSFDLNSTKTIYHNKENVHSETINKTSLNTILSILTKVEEPYHCLNQSVLSNLLSKFKYEEFKMIQGAYNRIMYLDNALYTSHNFTLKKIMDCMWTFIKKIQEEEIRTELEKRLLEEMKEMHDTCSSGYIVRFANIFSGYTTLLNIDGGVLIGWDDQIQSVFCNKIYKSIKTSGAPDSILENIISSESEDKTFYQNMIRTKLPQIIEEIRTEFKNDISEADIDLYIRRALSIFEGYGF</sequence>
<name>A0A068QKA8_9VIRU</name>
<protein>
    <submittedName>
        <fullName evidence="1">Uncharacterized protein</fullName>
    </submittedName>
</protein>
<evidence type="ECO:0000313" key="2">
    <source>
        <dbReference type="Proteomes" id="UP000114278"/>
    </source>
</evidence>
<dbReference type="EMBL" id="HF920637">
    <property type="protein sequence ID" value="CCV02391.1"/>
    <property type="molecule type" value="Genomic_DNA"/>
</dbReference>
<dbReference type="OrthoDB" id="125at10487"/>
<dbReference type="KEGG" id="vg:19738603"/>
<dbReference type="RefSeq" id="YP_009046633.1">
    <property type="nucleotide sequence ID" value="NC_024451.1"/>
</dbReference>
<gene>
    <name evidence="1" type="primary">019L</name>
    <name evidence="1" type="ORF">IIV31_019L</name>
</gene>
<organism evidence="1 2">
    <name type="scientific">Armadillidium vulgare iridescent virus</name>
    <dbReference type="NCBI Taxonomy" id="72201"/>
    <lineage>
        <taxon>Viruses</taxon>
        <taxon>Varidnaviria</taxon>
        <taxon>Bamfordvirae</taxon>
        <taxon>Nucleocytoviricota</taxon>
        <taxon>Megaviricetes</taxon>
        <taxon>Pimascovirales</taxon>
        <taxon>Pimascovirales incertae sedis</taxon>
        <taxon>Iridoviridae</taxon>
        <taxon>Betairidovirinae</taxon>
        <taxon>Iridovirus</taxon>
        <taxon>Iridovirus armadillidium1</taxon>
        <taxon>Invertebrate iridescent virus 31</taxon>
    </lineage>
</organism>
<keyword evidence="2" id="KW-1185">Reference proteome</keyword>
<accession>A0A068QKA8</accession>
<dbReference type="Proteomes" id="UP000114278">
    <property type="component" value="Segment"/>
</dbReference>
<dbReference type="GeneID" id="19738603"/>
<reference evidence="1 2" key="1">
    <citation type="journal article" date="2014" name="J. Gen. Virol.">
        <title>Genome sequence of a crustacean iridovirus, IIV31, isolated from the pill bug, Armadillidium vulgare.</title>
        <authorList>
            <person name="Piegu B."/>
            <person name="Guizard S."/>
            <person name="Yeping T."/>
            <person name="Cruaud C."/>
            <person name="Asgari S."/>
            <person name="Bideshi D.K."/>
            <person name="Federici B.A."/>
            <person name="Bigot Y."/>
        </authorList>
    </citation>
    <scope>NUCLEOTIDE SEQUENCE [LARGE SCALE GENOMIC DNA]</scope>
</reference>
<evidence type="ECO:0000313" key="1">
    <source>
        <dbReference type="EMBL" id="CCV02391.1"/>
    </source>
</evidence>